<keyword evidence="1" id="KW-0472">Membrane</keyword>
<reference evidence="2 3" key="1">
    <citation type="journal article" date="2024" name="G3 (Bethesda)">
        <title>Genome assembly of Hibiscus sabdariffa L. provides insights into metabolisms of medicinal natural products.</title>
        <authorList>
            <person name="Kim T."/>
        </authorList>
    </citation>
    <scope>NUCLEOTIDE SEQUENCE [LARGE SCALE GENOMIC DNA]</scope>
    <source>
        <strain evidence="2">TK-2024</strain>
        <tissue evidence="2">Old leaves</tissue>
    </source>
</reference>
<proteinExistence type="predicted"/>
<keyword evidence="1" id="KW-0812">Transmembrane</keyword>
<dbReference type="PANTHER" id="PTHR34545:SF7">
    <property type="entry name" value="CLAVATA3_ESR (CLE)-RELATED PROTEIN 16"/>
    <property type="match status" value="1"/>
</dbReference>
<keyword evidence="1" id="KW-1133">Transmembrane helix</keyword>
<feature type="transmembrane region" description="Helical" evidence="1">
    <location>
        <begin position="6"/>
        <end position="26"/>
    </location>
</feature>
<evidence type="ECO:0000313" key="2">
    <source>
        <dbReference type="EMBL" id="KAK8529239.1"/>
    </source>
</evidence>
<name>A0ABR2D426_9ROSI</name>
<dbReference type="InterPro" id="IPR033249">
    <property type="entry name" value="CLE_plant"/>
</dbReference>
<keyword evidence="3" id="KW-1185">Reference proteome</keyword>
<dbReference type="EMBL" id="JBBPBM010000036">
    <property type="protein sequence ID" value="KAK8529239.1"/>
    <property type="molecule type" value="Genomic_DNA"/>
</dbReference>
<evidence type="ECO:0000256" key="1">
    <source>
        <dbReference type="SAM" id="Phobius"/>
    </source>
</evidence>
<dbReference type="Proteomes" id="UP001472677">
    <property type="component" value="Unassembled WGS sequence"/>
</dbReference>
<protein>
    <submittedName>
        <fullName evidence="2">Uncharacterized protein</fullName>
    </submittedName>
</protein>
<accession>A0ABR2D426</accession>
<gene>
    <name evidence="2" type="ORF">V6N12_060026</name>
</gene>
<evidence type="ECO:0000313" key="3">
    <source>
        <dbReference type="Proteomes" id="UP001472677"/>
    </source>
</evidence>
<comment type="caution">
    <text evidence="2">The sequence shown here is derived from an EMBL/GenBank/DDBJ whole genome shotgun (WGS) entry which is preliminary data.</text>
</comment>
<organism evidence="2 3">
    <name type="scientific">Hibiscus sabdariffa</name>
    <name type="common">roselle</name>
    <dbReference type="NCBI Taxonomy" id="183260"/>
    <lineage>
        <taxon>Eukaryota</taxon>
        <taxon>Viridiplantae</taxon>
        <taxon>Streptophyta</taxon>
        <taxon>Embryophyta</taxon>
        <taxon>Tracheophyta</taxon>
        <taxon>Spermatophyta</taxon>
        <taxon>Magnoliopsida</taxon>
        <taxon>eudicotyledons</taxon>
        <taxon>Gunneridae</taxon>
        <taxon>Pentapetalae</taxon>
        <taxon>rosids</taxon>
        <taxon>malvids</taxon>
        <taxon>Malvales</taxon>
        <taxon>Malvaceae</taxon>
        <taxon>Malvoideae</taxon>
        <taxon>Hibiscus</taxon>
    </lineage>
</organism>
<sequence length="95" mass="10454">MTTFSGGVRAAVFFMCVILICSRLGFHFAVHKEEASTSTSPSSTFHLPRKAQFLDTAAFHAPSSLSQFGGDEFDPHTVYEDDKRIVHTGPNPLHN</sequence>
<dbReference type="PANTHER" id="PTHR34545">
    <property type="entry name" value="CLAVATA3/ESR (CLE)-RELATED PROTEIN 22"/>
    <property type="match status" value="1"/>
</dbReference>